<evidence type="ECO:0000256" key="4">
    <source>
        <dbReference type="ARBA" id="ARBA00021889"/>
    </source>
</evidence>
<reference evidence="10 11" key="1">
    <citation type="journal article" date="2014" name="BMC Genomics">
        <title>A genomic perspective on a new bacterial genus and species from the Alcaligenaceae family, Basilea psittacipulmonis.</title>
        <authorList>
            <person name="Whiteson K.L."/>
            <person name="Hernandez D."/>
            <person name="Lazarevic V."/>
            <person name="Gaia N."/>
            <person name="Farinelli L."/>
            <person name="Francois P."/>
            <person name="Pilo P."/>
            <person name="Frey J."/>
            <person name="Schrenzel J."/>
        </authorList>
    </citation>
    <scope>NUCLEOTIDE SEQUENCE [LARGE SCALE GENOMIC DNA]</scope>
    <source>
        <strain evidence="10 11">DSM 24701</strain>
    </source>
</reference>
<dbReference type="PANTHER" id="PTHR42996:SF1">
    <property type="entry name" value="PHOSPHATE-BINDING PROTEIN PSTS"/>
    <property type="match status" value="1"/>
</dbReference>
<keyword evidence="6 7" id="KW-0592">Phosphate transport</keyword>
<dbReference type="OrthoDB" id="9801510at2"/>
<keyword evidence="8" id="KW-0732">Signal</keyword>
<feature type="signal peptide" evidence="8">
    <location>
        <begin position="1"/>
        <end position="23"/>
    </location>
</feature>
<evidence type="ECO:0000256" key="2">
    <source>
        <dbReference type="ARBA" id="ARBA00008725"/>
    </source>
</evidence>
<dbReference type="GO" id="GO:0043190">
    <property type="term" value="C:ATP-binding cassette (ABC) transporter complex"/>
    <property type="evidence" value="ECO:0007669"/>
    <property type="project" value="InterPro"/>
</dbReference>
<evidence type="ECO:0000313" key="10">
    <source>
        <dbReference type="EMBL" id="AIL32385.1"/>
    </source>
</evidence>
<protein>
    <recommendedName>
        <fullName evidence="4 7">Phosphate-binding protein PstS</fullName>
    </recommendedName>
</protein>
<dbReference type="eggNOG" id="COG0226">
    <property type="taxonomic scope" value="Bacteria"/>
</dbReference>
<sequence>MVKKFLLRILLIGLHAVSSMALASQLTGAGASFPFPIYAKWAKAYADETGVMVNYQSIGSGGGQQQIIAGTVDFGASDDPMNIQDIEKHHLFQFPAVIGGIVPVVNIEGIQAGDLVLSGQVLADIFEGKIKKWDDPAIVALNPDLALPHRTIIVVHRSDGSGTTFNFTDYLARVSASWAKNVGVGKAVKWPVGQAGKGNEGVSAYVRQIKNSIGYVEYAYAKQNRLAWTKMKNKSGSVVAPTVDSFSAAATHVDWLASPAMGAILNDPVGQDAWPMSAATFVLISKKRTDRSQDVLTFYNWAWTKGKEQAIALDYVPLPDSLIDLIHTQWKNQQTQ</sequence>
<dbReference type="SUPFAM" id="SSF53850">
    <property type="entry name" value="Periplasmic binding protein-like II"/>
    <property type="match status" value="1"/>
</dbReference>
<dbReference type="AlphaFoldDB" id="A0A077DC07"/>
<comment type="similarity">
    <text evidence="2 7">Belongs to the PstS family.</text>
</comment>
<gene>
    <name evidence="10" type="ORF">IX83_02790</name>
</gene>
<dbReference type="CDD" id="cd13565">
    <property type="entry name" value="PBP2_PstS"/>
    <property type="match status" value="1"/>
</dbReference>
<dbReference type="STRING" id="1072685.IX83_02790"/>
<dbReference type="GO" id="GO:0035435">
    <property type="term" value="P:phosphate ion transmembrane transport"/>
    <property type="evidence" value="ECO:0007669"/>
    <property type="project" value="InterPro"/>
</dbReference>
<comment type="function">
    <text evidence="1 7">Part of the ABC transporter complex PstSACB involved in phosphate import.</text>
</comment>
<evidence type="ECO:0000256" key="6">
    <source>
        <dbReference type="ARBA" id="ARBA00022592"/>
    </source>
</evidence>
<comment type="subunit">
    <text evidence="3 7">The complex is composed of two ATP-binding proteins (PstB), two transmembrane proteins (PstC and PstA) and a solute-binding protein (PstS).</text>
</comment>
<accession>A0A077DC07</accession>
<dbReference type="Pfam" id="PF12849">
    <property type="entry name" value="PBP_like_2"/>
    <property type="match status" value="1"/>
</dbReference>
<feature type="chain" id="PRO_5001717484" description="Phosphate-binding protein PstS" evidence="8">
    <location>
        <begin position="24"/>
        <end position="336"/>
    </location>
</feature>
<dbReference type="Proteomes" id="UP000028945">
    <property type="component" value="Chromosome"/>
</dbReference>
<dbReference type="PANTHER" id="PTHR42996">
    <property type="entry name" value="PHOSPHATE-BINDING PROTEIN PSTS"/>
    <property type="match status" value="1"/>
</dbReference>
<evidence type="ECO:0000313" key="11">
    <source>
        <dbReference type="Proteomes" id="UP000028945"/>
    </source>
</evidence>
<dbReference type="InterPro" id="IPR050962">
    <property type="entry name" value="Phosphate-bind_PstS"/>
</dbReference>
<dbReference type="KEGG" id="bpsi:IX83_02790"/>
<dbReference type="EMBL" id="CP009238">
    <property type="protein sequence ID" value="AIL32385.1"/>
    <property type="molecule type" value="Genomic_DNA"/>
</dbReference>
<evidence type="ECO:0000256" key="8">
    <source>
        <dbReference type="SAM" id="SignalP"/>
    </source>
</evidence>
<dbReference type="InterPro" id="IPR024370">
    <property type="entry name" value="PBP_domain"/>
</dbReference>
<dbReference type="PIRSF" id="PIRSF002756">
    <property type="entry name" value="PstS"/>
    <property type="match status" value="1"/>
</dbReference>
<dbReference type="NCBIfam" id="TIGR00975">
    <property type="entry name" value="3a0107s03"/>
    <property type="match status" value="1"/>
</dbReference>
<dbReference type="GO" id="GO:0042301">
    <property type="term" value="F:phosphate ion binding"/>
    <property type="evidence" value="ECO:0007669"/>
    <property type="project" value="InterPro"/>
</dbReference>
<evidence type="ECO:0000256" key="3">
    <source>
        <dbReference type="ARBA" id="ARBA00011529"/>
    </source>
</evidence>
<evidence type="ECO:0000256" key="1">
    <source>
        <dbReference type="ARBA" id="ARBA00002841"/>
    </source>
</evidence>
<proteinExistence type="inferred from homology"/>
<evidence type="ECO:0000256" key="7">
    <source>
        <dbReference type="PIRNR" id="PIRNR002756"/>
    </source>
</evidence>
<dbReference type="InterPro" id="IPR005673">
    <property type="entry name" value="ABC_phos-bd_PstS"/>
</dbReference>
<keyword evidence="11" id="KW-1185">Reference proteome</keyword>
<evidence type="ECO:0000256" key="5">
    <source>
        <dbReference type="ARBA" id="ARBA00022448"/>
    </source>
</evidence>
<dbReference type="Gene3D" id="3.40.190.10">
    <property type="entry name" value="Periplasmic binding protein-like II"/>
    <property type="match status" value="2"/>
</dbReference>
<dbReference type="NCBIfam" id="NF008171">
    <property type="entry name" value="PRK10918.1"/>
    <property type="match status" value="1"/>
</dbReference>
<dbReference type="RefSeq" id="WP_038498922.1">
    <property type="nucleotide sequence ID" value="NZ_AFWK01000052.1"/>
</dbReference>
<name>A0A077DC07_9BURK</name>
<feature type="domain" description="PBP" evidence="9">
    <location>
        <begin position="23"/>
        <end position="301"/>
    </location>
</feature>
<dbReference type="HOGENOM" id="CLU_034528_1_0_4"/>
<organism evidence="10 11">
    <name type="scientific">Basilea psittacipulmonis DSM 24701</name>
    <dbReference type="NCBI Taxonomy" id="1072685"/>
    <lineage>
        <taxon>Bacteria</taxon>
        <taxon>Pseudomonadati</taxon>
        <taxon>Pseudomonadota</taxon>
        <taxon>Betaproteobacteria</taxon>
        <taxon>Burkholderiales</taxon>
        <taxon>Alcaligenaceae</taxon>
        <taxon>Basilea</taxon>
    </lineage>
</organism>
<keyword evidence="5 7" id="KW-0813">Transport</keyword>
<evidence type="ECO:0000259" key="9">
    <source>
        <dbReference type="Pfam" id="PF12849"/>
    </source>
</evidence>